<proteinExistence type="predicted"/>
<dbReference type="InParanoid" id="A0A6P7NJB9"/>
<feature type="domain" description="C5orf34-like" evidence="4">
    <location>
        <begin position="331"/>
        <end position="415"/>
    </location>
</feature>
<evidence type="ECO:0000256" key="1">
    <source>
        <dbReference type="SAM" id="MobiDB-lite"/>
    </source>
</evidence>
<evidence type="ECO:0000259" key="2">
    <source>
        <dbReference type="Pfam" id="PF15025"/>
    </source>
</evidence>
<keyword evidence="5" id="KW-1185">Reference proteome</keyword>
<dbReference type="InterPro" id="IPR053901">
    <property type="entry name" value="C5orf34-like"/>
</dbReference>
<gene>
    <name evidence="6" type="primary">c9h5orf34</name>
</gene>
<dbReference type="RefSeq" id="XP_029019986.1">
    <property type="nucleotide sequence ID" value="XM_029164153.2"/>
</dbReference>
<dbReference type="Proteomes" id="UP000515150">
    <property type="component" value="Chromosome 9"/>
</dbReference>
<evidence type="ECO:0000259" key="4">
    <source>
        <dbReference type="Pfam" id="PF22834"/>
    </source>
</evidence>
<dbReference type="OrthoDB" id="75908at2759"/>
<name>A0A6P7NJB9_BETSP</name>
<dbReference type="InterPro" id="IPR053900">
    <property type="entry name" value="C5orf34-like_dom"/>
</dbReference>
<feature type="domain" description="C5orf34-like N-terminal" evidence="2">
    <location>
        <begin position="15"/>
        <end position="84"/>
    </location>
</feature>
<evidence type="ECO:0000313" key="6">
    <source>
        <dbReference type="RefSeq" id="XP_029019986.1"/>
    </source>
</evidence>
<dbReference type="Pfam" id="PF22833">
    <property type="entry name" value="C5orf34_2nd"/>
    <property type="match status" value="1"/>
</dbReference>
<dbReference type="InterPro" id="IPR027830">
    <property type="entry name" value="C5orf34-like_N"/>
</dbReference>
<dbReference type="PANTHER" id="PTHR34531">
    <property type="entry name" value="ZGC:153352"/>
    <property type="match status" value="1"/>
</dbReference>
<dbReference type="PANTHER" id="PTHR34531:SF1">
    <property type="entry name" value="CHROMOSOME 5 OPEN READING FRAME 34"/>
    <property type="match status" value="1"/>
</dbReference>
<dbReference type="InterPro" id="IPR053899">
    <property type="entry name" value="C5orf34-like_2nd"/>
</dbReference>
<evidence type="ECO:0000313" key="5">
    <source>
        <dbReference type="Proteomes" id="UP000515150"/>
    </source>
</evidence>
<dbReference type="Pfam" id="PF22834">
    <property type="entry name" value="Polo_box_4"/>
    <property type="match status" value="1"/>
</dbReference>
<dbReference type="KEGG" id="bspl:114863242"/>
<sequence>MSPADFRMETSVSLMIMFEDESVDVRYVNGSQLQLSPCGCEFVLVKARDPSGHPLQPTERVRQRTRFTISMYKESMAAALLFRNKYASRPYLPQELISADQKKPFFSLDSDVLWPEWSSCEAELGPGRETIVRSEDGRTVLVLSPSGEDFTIEFTCSLSQIQNHHQCVGTDHVEAGSRQKGSNAINQTSCDETQKTYRGRKNETIRPRSCSPQFNTTAQSTPEDMYQSTKVIQHHSCCAVPYMWSYPLSLALHHWTTHLSKPKDVRTEGSRECSQADKRSTMSDTSSERRRSCLPQALPLTCPSPHWHRWKVKDPLALPEPSDQDLPTEPVKVMWCQGVTYRILSGAVPVMEVSPGDGSVIRSNGVLNNYFTHHKPNLQFGQVKEVIYHLNSLPPDVLGQAYSISSIVRRASRILTCYNQVKQSLKLPATPSCLHEDVHFAKPVILEKHPSTATGVEQYVSGTQTVESRSDIVAAELEKIKRFNFILENSHLLKSEKRCVDLKANTTEVIKESCISEALVTTSRVIQDIDALISETMLKQ</sequence>
<feature type="region of interest" description="Disordered" evidence="1">
    <location>
        <begin position="178"/>
        <end position="198"/>
    </location>
</feature>
<feature type="region of interest" description="Disordered" evidence="1">
    <location>
        <begin position="261"/>
        <end position="291"/>
    </location>
</feature>
<feature type="domain" description="C5orf34-like second" evidence="3">
    <location>
        <begin position="128"/>
        <end position="251"/>
    </location>
</feature>
<dbReference type="GeneID" id="114863242"/>
<dbReference type="AlphaFoldDB" id="A0A6P7NJB9"/>
<organism evidence="5 6">
    <name type="scientific">Betta splendens</name>
    <name type="common">Siamese fighting fish</name>
    <dbReference type="NCBI Taxonomy" id="158456"/>
    <lineage>
        <taxon>Eukaryota</taxon>
        <taxon>Metazoa</taxon>
        <taxon>Chordata</taxon>
        <taxon>Craniata</taxon>
        <taxon>Vertebrata</taxon>
        <taxon>Euteleostomi</taxon>
        <taxon>Actinopterygii</taxon>
        <taxon>Neopterygii</taxon>
        <taxon>Teleostei</taxon>
        <taxon>Neoteleostei</taxon>
        <taxon>Acanthomorphata</taxon>
        <taxon>Anabantaria</taxon>
        <taxon>Anabantiformes</taxon>
        <taxon>Anabantoidei</taxon>
        <taxon>Osphronemidae</taxon>
        <taxon>Betta</taxon>
    </lineage>
</organism>
<dbReference type="Pfam" id="PF15025">
    <property type="entry name" value="C5orf34-like_N"/>
    <property type="match status" value="1"/>
</dbReference>
<protein>
    <submittedName>
        <fullName evidence="6">Uncharacterized protein C5orf34 homolog isoform X1</fullName>
    </submittedName>
</protein>
<reference evidence="6" key="1">
    <citation type="submission" date="2025-08" db="UniProtKB">
        <authorList>
            <consortium name="RefSeq"/>
        </authorList>
    </citation>
    <scope>IDENTIFICATION</scope>
</reference>
<accession>A0A6P7NJB9</accession>
<dbReference type="CTD" id="115200415"/>
<evidence type="ECO:0000259" key="3">
    <source>
        <dbReference type="Pfam" id="PF22833"/>
    </source>
</evidence>
<feature type="compositionally biased region" description="Polar residues" evidence="1">
    <location>
        <begin position="179"/>
        <end position="191"/>
    </location>
</feature>